<accession>W8F5Q0</accession>
<dbReference type="OrthoDB" id="5141316at2"/>
<evidence type="ECO:0000313" key="3">
    <source>
        <dbReference type="Proteomes" id="UP000019423"/>
    </source>
</evidence>
<dbReference type="KEGG" id="hsw:Hsw_3767"/>
<protein>
    <recommendedName>
        <fullName evidence="1">NACHT domain-containing protein</fullName>
    </recommendedName>
</protein>
<evidence type="ECO:0000259" key="1">
    <source>
        <dbReference type="Pfam" id="PF05729"/>
    </source>
</evidence>
<dbReference type="Proteomes" id="UP000019423">
    <property type="component" value="Chromosome"/>
</dbReference>
<dbReference type="PANTHER" id="PTHR46844:SF1">
    <property type="entry name" value="SLR5058 PROTEIN"/>
    <property type="match status" value="1"/>
</dbReference>
<dbReference type="Pfam" id="PF05729">
    <property type="entry name" value="NACHT"/>
    <property type="match status" value="1"/>
</dbReference>
<dbReference type="AlphaFoldDB" id="W8F5Q0"/>
<dbReference type="RefSeq" id="WP_071883145.1">
    <property type="nucleotide sequence ID" value="NZ_CP007145.1"/>
</dbReference>
<dbReference type="HOGENOM" id="CLU_305850_0_0_10"/>
<gene>
    <name evidence="2" type="ORF">Hsw_3767</name>
</gene>
<dbReference type="InterPro" id="IPR007111">
    <property type="entry name" value="NACHT_NTPase"/>
</dbReference>
<dbReference type="eggNOG" id="COG5635">
    <property type="taxonomic scope" value="Bacteria"/>
</dbReference>
<proteinExistence type="predicted"/>
<evidence type="ECO:0000313" key="2">
    <source>
        <dbReference type="EMBL" id="AHJ99362.1"/>
    </source>
</evidence>
<dbReference type="PATRIC" id="fig|1227739.3.peg.3924"/>
<organism evidence="2 3">
    <name type="scientific">Hymenobacter swuensis DY53</name>
    <dbReference type="NCBI Taxonomy" id="1227739"/>
    <lineage>
        <taxon>Bacteria</taxon>
        <taxon>Pseudomonadati</taxon>
        <taxon>Bacteroidota</taxon>
        <taxon>Cytophagia</taxon>
        <taxon>Cytophagales</taxon>
        <taxon>Hymenobacteraceae</taxon>
        <taxon>Hymenobacter</taxon>
    </lineage>
</organism>
<feature type="domain" description="NACHT" evidence="1">
    <location>
        <begin position="214"/>
        <end position="372"/>
    </location>
</feature>
<reference evidence="2 3" key="1">
    <citation type="submission" date="2014-01" db="EMBL/GenBank/DDBJ databases">
        <title>Complete genome sequence of ionizing-radiation resistance bacterium Hymenobacter swuensis DY53.</title>
        <authorList>
            <person name="Jung J.-H."/>
            <person name="Jeong S.-W."/>
            <person name="Joe M.-H."/>
            <person name="Cho y.-j."/>
            <person name="Kim M.-K."/>
            <person name="Lim S.-Y."/>
        </authorList>
    </citation>
    <scope>NUCLEOTIDE SEQUENCE [LARGE SCALE GENOMIC DNA]</scope>
    <source>
        <strain evidence="2 3">DY53</strain>
    </source>
</reference>
<dbReference type="Gene3D" id="3.40.50.300">
    <property type="entry name" value="P-loop containing nucleotide triphosphate hydrolases"/>
    <property type="match status" value="1"/>
</dbReference>
<keyword evidence="3" id="KW-1185">Reference proteome</keyword>
<dbReference type="InterPro" id="IPR027417">
    <property type="entry name" value="P-loop_NTPase"/>
</dbReference>
<dbReference type="EMBL" id="CP007145">
    <property type="protein sequence ID" value="AHJ99362.1"/>
    <property type="molecule type" value="Genomic_DNA"/>
</dbReference>
<dbReference type="PANTHER" id="PTHR46844">
    <property type="entry name" value="SLR5058 PROTEIN"/>
    <property type="match status" value="1"/>
</dbReference>
<dbReference type="SUPFAM" id="SSF52540">
    <property type="entry name" value="P-loop containing nucleoside triphosphate hydrolases"/>
    <property type="match status" value="1"/>
</dbReference>
<sequence>MTARQHSIKLNTIDEISSIDEIVKIVTVLLEGLSMNEINRTASDFIEAKFTINNLGIQQYGFFIIIEQINKSNQHYNEFKERLNKVTNSNVYSNIFIVSSKYISKGIESKIKQDFKNILFDFWDRDELVNRIDALYPEYWRHADQDLIAYEKVYCDELQDEWSFGRIKQLKSSYEKLYSIFIEPRMSLKVRDNESPNHALVTVNVEKIKESFVPIIVEGNSGSGKTRLLRELGHSFIKDNSNKKGKKYLPVFLNATRLIESKDDSGNISLGIALFNKLTTSFPLYTIEEIVEKYELVILLDTIDEFNEGDKVNILNESSGLIKNGAKFLMGTHSNLPSEIKGMDSIGKYDEVVIDKFNNKQVKQFINKYFSSSSHADDLIQSIQENKILERLPITPLNLSLISILYEENNFEIPATITDIYDNFNNLLLGRSTIDSRIKFFDINIRERILSKYALELLERENDKAMSKEEFTEFFKKFFSPISGTVKVELLPVLLDHIIQNTGILILEEDKYVRFRHESYLEYYASREIFYYRRDDYENKLVENFLDISWQYTAIFYAGRSKDMSSFMNKIIDRASHATTIAEAWKGVSGLGYISQALYLTDDDVRKKAVYASLDLTIMLLDGMKKMGADEVAFFKKLTLPLVTIISTMWFMDSFNSITVRAPLAAAFEELFIKFTKDISLNVDLKNNIAFKLFTLALTVSNKRLNDSSKMERLLYDTSLLDDPIYKNLLGFGVELAGNKDLDKLKDSILKSKYSKNDTRTMYIPNKVTDIFSKTPAGFLRLTEYDRIRPIKKVRLYTEGKTDAQIIEHAYHILTKQVPYWNIRQVGGEMNSGARALANFLISVDNIIDSDDEIVIGIFDNDDKGRQEFGGLNSALFQPWKESKRVKKHIAANVYAIKLPVPPEKEYYLIDDQRYNTFAIEHYFSDDYLVEAGVVENSPIPMVYKIKDSKKTEFAKKIVKEQDRSLFHSFVYLFKQIDEIAAQIEVEYE</sequence>
<name>W8F5Q0_9BACT</name>